<accession>A0A6A3GXU2</accession>
<sequence length="127" mass="13757">MLVTAGLVGATVALLRRRMGSLAARVESKVELAYGTRAFGALFGAFNAPGSASLSMPQMFPRSTALGCFVESRESIARRRTRSPVEFRIESSWRAQTVLHGVGKWLVNARSTVSTYFFLASCHAAIT</sequence>
<dbReference type="EMBL" id="QXFU01006176">
    <property type="protein sequence ID" value="KAE8961797.1"/>
    <property type="molecule type" value="Genomic_DNA"/>
</dbReference>
<name>A0A6A3GXU2_9STRA</name>
<organism evidence="1 2">
    <name type="scientific">Phytophthora rubi</name>
    <dbReference type="NCBI Taxonomy" id="129364"/>
    <lineage>
        <taxon>Eukaryota</taxon>
        <taxon>Sar</taxon>
        <taxon>Stramenopiles</taxon>
        <taxon>Oomycota</taxon>
        <taxon>Peronosporomycetes</taxon>
        <taxon>Peronosporales</taxon>
        <taxon>Peronosporaceae</taxon>
        <taxon>Phytophthora</taxon>
    </lineage>
</organism>
<protein>
    <submittedName>
        <fullName evidence="1">Uncharacterized protein</fullName>
    </submittedName>
</protein>
<comment type="caution">
    <text evidence="1">The sequence shown here is derived from an EMBL/GenBank/DDBJ whole genome shotgun (WGS) entry which is preliminary data.</text>
</comment>
<reference evidence="1 2" key="1">
    <citation type="submission" date="2018-09" db="EMBL/GenBank/DDBJ databases">
        <title>Genomic investigation of the strawberry pathogen Phytophthora fragariae indicates pathogenicity is determined by transcriptional variation in three key races.</title>
        <authorList>
            <person name="Adams T.M."/>
            <person name="Armitage A.D."/>
            <person name="Sobczyk M.K."/>
            <person name="Bates H.J."/>
            <person name="Dunwell J.M."/>
            <person name="Nellist C.F."/>
            <person name="Harrison R.J."/>
        </authorList>
    </citation>
    <scope>NUCLEOTIDE SEQUENCE [LARGE SCALE GENOMIC DNA]</scope>
    <source>
        <strain evidence="1 2">SCRP324</strain>
    </source>
</reference>
<proteinExistence type="predicted"/>
<dbReference type="AlphaFoldDB" id="A0A6A3GXU2"/>
<evidence type="ECO:0000313" key="2">
    <source>
        <dbReference type="Proteomes" id="UP000435112"/>
    </source>
</evidence>
<evidence type="ECO:0000313" key="1">
    <source>
        <dbReference type="EMBL" id="KAE8961797.1"/>
    </source>
</evidence>
<dbReference type="Proteomes" id="UP000435112">
    <property type="component" value="Unassembled WGS sequence"/>
</dbReference>
<gene>
    <name evidence="1" type="ORF">PR002_g29793</name>
</gene>